<dbReference type="GeneID" id="87886570"/>
<feature type="region of interest" description="Disordered" evidence="1">
    <location>
        <begin position="1"/>
        <end position="90"/>
    </location>
</feature>
<evidence type="ECO:0000313" key="3">
    <source>
        <dbReference type="Proteomes" id="UP001273166"/>
    </source>
</evidence>
<proteinExistence type="predicted"/>
<gene>
    <name evidence="2" type="ORF">B0T15DRAFT_508710</name>
</gene>
<evidence type="ECO:0000313" key="2">
    <source>
        <dbReference type="EMBL" id="KAK3308219.1"/>
    </source>
</evidence>
<feature type="compositionally biased region" description="Basic and acidic residues" evidence="1">
    <location>
        <begin position="75"/>
        <end position="90"/>
    </location>
</feature>
<organism evidence="2 3">
    <name type="scientific">Chaetomium strumarium</name>
    <dbReference type="NCBI Taxonomy" id="1170767"/>
    <lineage>
        <taxon>Eukaryota</taxon>
        <taxon>Fungi</taxon>
        <taxon>Dikarya</taxon>
        <taxon>Ascomycota</taxon>
        <taxon>Pezizomycotina</taxon>
        <taxon>Sordariomycetes</taxon>
        <taxon>Sordariomycetidae</taxon>
        <taxon>Sordariales</taxon>
        <taxon>Chaetomiaceae</taxon>
        <taxon>Chaetomium</taxon>
    </lineage>
</organism>
<name>A0AAJ0GY23_9PEZI</name>
<accession>A0AAJ0GY23</accession>
<protein>
    <submittedName>
        <fullName evidence="2">Uncharacterized protein</fullName>
    </submittedName>
</protein>
<feature type="compositionally biased region" description="Basic and acidic residues" evidence="1">
    <location>
        <begin position="10"/>
        <end position="35"/>
    </location>
</feature>
<reference evidence="2" key="2">
    <citation type="submission" date="2023-06" db="EMBL/GenBank/DDBJ databases">
        <authorList>
            <consortium name="Lawrence Berkeley National Laboratory"/>
            <person name="Mondo S.J."/>
            <person name="Hensen N."/>
            <person name="Bonometti L."/>
            <person name="Westerberg I."/>
            <person name="Brannstrom I.O."/>
            <person name="Guillou S."/>
            <person name="Cros-Aarteil S."/>
            <person name="Calhoun S."/>
            <person name="Haridas S."/>
            <person name="Kuo A."/>
            <person name="Pangilinan J."/>
            <person name="Riley R."/>
            <person name="Labutti K."/>
            <person name="Andreopoulos B."/>
            <person name="Lipzen A."/>
            <person name="Chen C."/>
            <person name="Yanf M."/>
            <person name="Daum C."/>
            <person name="Ng V."/>
            <person name="Clum A."/>
            <person name="Steindorff A."/>
            <person name="Ohm R."/>
            <person name="Martin F."/>
            <person name="Silar P."/>
            <person name="Natvig D."/>
            <person name="Lalanne C."/>
            <person name="Gautier V."/>
            <person name="Ament-Velasquez S.L."/>
            <person name="Kruys A."/>
            <person name="Hutchinson M.I."/>
            <person name="Powell A.J."/>
            <person name="Barry K."/>
            <person name="Miller A.N."/>
            <person name="Grigoriev I.V."/>
            <person name="Debuchy R."/>
            <person name="Gladieux P."/>
            <person name="Thoren M.H."/>
            <person name="Johannesson H."/>
        </authorList>
    </citation>
    <scope>NUCLEOTIDE SEQUENCE</scope>
    <source>
        <strain evidence="2">CBS 333.67</strain>
    </source>
</reference>
<keyword evidence="3" id="KW-1185">Reference proteome</keyword>
<feature type="region of interest" description="Disordered" evidence="1">
    <location>
        <begin position="310"/>
        <end position="356"/>
    </location>
</feature>
<reference evidence="2" key="1">
    <citation type="journal article" date="2023" name="Mol. Phylogenet. Evol.">
        <title>Genome-scale phylogeny and comparative genomics of the fungal order Sordariales.</title>
        <authorList>
            <person name="Hensen N."/>
            <person name="Bonometti L."/>
            <person name="Westerberg I."/>
            <person name="Brannstrom I.O."/>
            <person name="Guillou S."/>
            <person name="Cros-Aarteil S."/>
            <person name="Calhoun S."/>
            <person name="Haridas S."/>
            <person name="Kuo A."/>
            <person name="Mondo S."/>
            <person name="Pangilinan J."/>
            <person name="Riley R."/>
            <person name="LaButti K."/>
            <person name="Andreopoulos B."/>
            <person name="Lipzen A."/>
            <person name="Chen C."/>
            <person name="Yan M."/>
            <person name="Daum C."/>
            <person name="Ng V."/>
            <person name="Clum A."/>
            <person name="Steindorff A."/>
            <person name="Ohm R.A."/>
            <person name="Martin F."/>
            <person name="Silar P."/>
            <person name="Natvig D.O."/>
            <person name="Lalanne C."/>
            <person name="Gautier V."/>
            <person name="Ament-Velasquez S.L."/>
            <person name="Kruys A."/>
            <person name="Hutchinson M.I."/>
            <person name="Powell A.J."/>
            <person name="Barry K."/>
            <person name="Miller A.N."/>
            <person name="Grigoriev I.V."/>
            <person name="Debuchy R."/>
            <person name="Gladieux P."/>
            <person name="Hiltunen Thoren M."/>
            <person name="Johannesson H."/>
        </authorList>
    </citation>
    <scope>NUCLEOTIDE SEQUENCE</scope>
    <source>
        <strain evidence="2">CBS 333.67</strain>
    </source>
</reference>
<dbReference type="EMBL" id="JAUDZG010000002">
    <property type="protein sequence ID" value="KAK3308219.1"/>
    <property type="molecule type" value="Genomic_DNA"/>
</dbReference>
<dbReference type="Proteomes" id="UP001273166">
    <property type="component" value="Unassembled WGS sequence"/>
</dbReference>
<evidence type="ECO:0000256" key="1">
    <source>
        <dbReference type="SAM" id="MobiDB-lite"/>
    </source>
</evidence>
<dbReference type="RefSeq" id="XP_062723999.1">
    <property type="nucleotide sequence ID" value="XM_062867741.1"/>
</dbReference>
<feature type="compositionally biased region" description="Polar residues" evidence="1">
    <location>
        <begin position="36"/>
        <end position="51"/>
    </location>
</feature>
<feature type="region of interest" description="Disordered" evidence="1">
    <location>
        <begin position="151"/>
        <end position="184"/>
    </location>
</feature>
<sequence>MFEVDWADYESERVGERRARKEVERTLKKEKEKENANNGQLTTSTRSSCPSERSHLSFFGSIGRKKAIANPHKSKKEEAAITESTKADARTEQSMLSKMTQLTIPTQGEGSVAETAFATTRLVQVHEEASPFSAKPPGGISRHGWVILPPPTRTGDAPSITASPRTPRAHRPPPSFQSPTSLDGKSASEFIDDWFTALRRPTYQLPRSERHGTIRRGHVLLPPNLHRAPATPTRHSVKKDFSMTPKASPIRFLAHDPDDWKPVAEWDRMHSASAHVPSSTNHETRPHENTKAPNTMTVDMEAMRIHEAAIKGDNTSTRNSEYPCAPEGQIAPDSHGPVHQESGVLAECASSKATAV</sequence>
<comment type="caution">
    <text evidence="2">The sequence shown here is derived from an EMBL/GenBank/DDBJ whole genome shotgun (WGS) entry which is preliminary data.</text>
</comment>
<dbReference type="AlphaFoldDB" id="A0AAJ0GY23"/>